<gene>
    <name evidence="2" type="ORF">OS133_13135</name>
    <name evidence="3" type="ORF">OS134_00995</name>
</gene>
<keyword evidence="1" id="KW-0732">Signal</keyword>
<name>A0AAW8NPV8_9GAMM</name>
<dbReference type="Proteomes" id="UP001271263">
    <property type="component" value="Unassembled WGS sequence"/>
</dbReference>
<keyword evidence="5" id="KW-1185">Reference proteome</keyword>
<evidence type="ECO:0000313" key="2">
    <source>
        <dbReference type="EMBL" id="MDR8524571.1"/>
    </source>
</evidence>
<evidence type="ECO:0000313" key="3">
    <source>
        <dbReference type="EMBL" id="MDW4822653.1"/>
    </source>
</evidence>
<reference evidence="2" key="2">
    <citation type="submission" date="2022-11" db="EMBL/GenBank/DDBJ databases">
        <title>Prophages regulate Shewanella fidelis motility and biofilm formation: implications for gut colonization dynamics in Ciona robusta.</title>
        <authorList>
            <person name="Natarajan O."/>
            <person name="Gibboney S.L."/>
            <person name="Young M.N."/>
            <person name="Lim S.J."/>
            <person name="Pluta N."/>
            <person name="Atkinson C.G.F."/>
            <person name="Leigh B.A."/>
            <person name="Liberti A."/>
            <person name="Kees E."/>
            <person name="Breitbart M."/>
            <person name="Gralnick J."/>
            <person name="Dishaw L.J."/>
        </authorList>
    </citation>
    <scope>NUCLEOTIDE SEQUENCE</scope>
    <source>
        <strain evidence="2">3313</strain>
    </source>
</reference>
<accession>A0AAW8NPV8</accession>
<reference evidence="3 5" key="1">
    <citation type="journal article" date="2022" name="bioRxiv">
        <title>Prophages regulate Shewanella fidelis 3313 motility and biofilm formation: implications for gut colonization dynamics in Ciona robusta.</title>
        <authorList>
            <person name="Natarajan O."/>
            <person name="Gibboney S.L."/>
            <person name="Young M.N."/>
            <person name="Lim S.J."/>
            <person name="Pluta N."/>
            <person name="Atkinson C.G."/>
            <person name="Leigh B.A."/>
            <person name="Liberti A."/>
            <person name="Kees E.D."/>
            <person name="Breitbart M."/>
            <person name="Gralnick J.A."/>
            <person name="Dishaw L.J."/>
        </authorList>
    </citation>
    <scope>NUCLEOTIDE SEQUENCE [LARGE SCALE GENOMIC DNA]</scope>
    <source>
        <strain evidence="3 5">JG4066</strain>
    </source>
</reference>
<dbReference type="Proteomes" id="UP001259340">
    <property type="component" value="Unassembled WGS sequence"/>
</dbReference>
<comment type="caution">
    <text evidence="2">The sequence shown here is derived from an EMBL/GenBank/DDBJ whole genome shotgun (WGS) entry which is preliminary data.</text>
</comment>
<dbReference type="InterPro" id="IPR018707">
    <property type="entry name" value="LpxR"/>
</dbReference>
<dbReference type="EMBL" id="JAPMLD010000001">
    <property type="protein sequence ID" value="MDW4822653.1"/>
    <property type="molecule type" value="Genomic_DNA"/>
</dbReference>
<sequence length="335" mass="37799">MTFLCSRLAIKTACAFTTLAVFYTPQSLASQWHLNFDNDVVIGQDGDYSNGFTLGWQSLPQTNFDNAVWLFSWQSALTLPLTAGKDKTQWGVTGSQRMWTPLEIEHDYAQPYDRPYAGLLELESFTGQFSQTLAQKNWFSIGVIGPASGAQTMQELVHKITPSTTPKGWKYQIENQLTAQFSYEIDTLIKRWGTQQNSQWEVSAHNYSAVGNFRSESYLGMTLRWGDDLASSFGQLSSHSGHLGQYSATANKHGNWIVFARAQAGYRFNDLTIEGDLPYESYVSINHLQAQASTGVIWAFPTWSVSWSFNVYSKEYQSDNNNWHGYGVLSYSHTL</sequence>
<feature type="signal peptide" evidence="1">
    <location>
        <begin position="1"/>
        <end position="29"/>
    </location>
</feature>
<dbReference type="Gene3D" id="2.40.128.140">
    <property type="entry name" value="Outer membrane protein"/>
    <property type="match status" value="1"/>
</dbReference>
<dbReference type="EMBL" id="JAPMLE010000001">
    <property type="protein sequence ID" value="MDR8524571.1"/>
    <property type="molecule type" value="Genomic_DNA"/>
</dbReference>
<dbReference type="AlphaFoldDB" id="A0AAW8NPV8"/>
<protein>
    <submittedName>
        <fullName evidence="2">Lipid A deacylase LpxR family protein</fullName>
    </submittedName>
</protein>
<evidence type="ECO:0000313" key="4">
    <source>
        <dbReference type="Proteomes" id="UP001259340"/>
    </source>
</evidence>
<feature type="chain" id="PRO_5043398530" evidence="1">
    <location>
        <begin position="30"/>
        <end position="335"/>
    </location>
</feature>
<dbReference type="RefSeq" id="WP_310655114.1">
    <property type="nucleotide sequence ID" value="NZ_JAPMLA010000010.1"/>
</dbReference>
<evidence type="ECO:0000313" key="5">
    <source>
        <dbReference type="Proteomes" id="UP001271263"/>
    </source>
</evidence>
<organism evidence="2 4">
    <name type="scientific">Shewanella fidelis</name>
    <dbReference type="NCBI Taxonomy" id="173509"/>
    <lineage>
        <taxon>Bacteria</taxon>
        <taxon>Pseudomonadati</taxon>
        <taxon>Pseudomonadota</taxon>
        <taxon>Gammaproteobacteria</taxon>
        <taxon>Alteromonadales</taxon>
        <taxon>Shewanellaceae</taxon>
        <taxon>Shewanella</taxon>
    </lineage>
</organism>
<dbReference type="InterPro" id="IPR037107">
    <property type="entry name" value="Put_OMP_sf"/>
</dbReference>
<proteinExistence type="predicted"/>
<evidence type="ECO:0000256" key="1">
    <source>
        <dbReference type="SAM" id="SignalP"/>
    </source>
</evidence>
<dbReference type="Pfam" id="PF09982">
    <property type="entry name" value="LpxR"/>
    <property type="match status" value="1"/>
</dbReference>